<reference evidence="2 3" key="1">
    <citation type="submission" date="2017-03" db="EMBL/GenBank/DDBJ databases">
        <title>WGS assembly of Porphyra umbilicalis.</title>
        <authorList>
            <person name="Brawley S.H."/>
            <person name="Blouin N.A."/>
            <person name="Ficko-Blean E."/>
            <person name="Wheeler G.L."/>
            <person name="Lohr M."/>
            <person name="Goodson H.V."/>
            <person name="Jenkins J.W."/>
            <person name="Blaby-Haas C.E."/>
            <person name="Helliwell K.E."/>
            <person name="Chan C."/>
            <person name="Marriage T."/>
            <person name="Bhattacharya D."/>
            <person name="Klein A.S."/>
            <person name="Badis Y."/>
            <person name="Brodie J."/>
            <person name="Cao Y."/>
            <person name="Collen J."/>
            <person name="Dittami S.M."/>
            <person name="Gachon C.M."/>
            <person name="Green B.R."/>
            <person name="Karpowicz S."/>
            <person name="Kim J.W."/>
            <person name="Kudahl U."/>
            <person name="Lin S."/>
            <person name="Michel G."/>
            <person name="Mittag M."/>
            <person name="Olson B.J."/>
            <person name="Pangilinan J."/>
            <person name="Peng Y."/>
            <person name="Qiu H."/>
            <person name="Shu S."/>
            <person name="Singer J.T."/>
            <person name="Smith A.G."/>
            <person name="Sprecher B.N."/>
            <person name="Wagner V."/>
            <person name="Wang W."/>
            <person name="Wang Z.-Y."/>
            <person name="Yan J."/>
            <person name="Yarish C."/>
            <person name="Zoeuner-Riek S."/>
            <person name="Zhuang Y."/>
            <person name="Zou Y."/>
            <person name="Lindquist E.A."/>
            <person name="Grimwood J."/>
            <person name="Barry K."/>
            <person name="Rokhsar D.S."/>
            <person name="Schmutz J."/>
            <person name="Stiller J.W."/>
            <person name="Grossman A.R."/>
            <person name="Prochnik S.E."/>
        </authorList>
    </citation>
    <scope>NUCLEOTIDE SEQUENCE [LARGE SCALE GENOMIC DNA]</scope>
    <source>
        <strain evidence="2">4086291</strain>
    </source>
</reference>
<feature type="non-terminal residue" evidence="2">
    <location>
        <position position="1"/>
    </location>
</feature>
<feature type="non-terminal residue" evidence="2">
    <location>
        <position position="97"/>
    </location>
</feature>
<keyword evidence="3" id="KW-1185">Reference proteome</keyword>
<gene>
    <name evidence="2" type="ORF">BU14_0640s0012</name>
</gene>
<dbReference type="Proteomes" id="UP000218209">
    <property type="component" value="Unassembled WGS sequence"/>
</dbReference>
<proteinExistence type="predicted"/>
<sequence length="97" mass="9516">WRGTPPPPVPPSSPPAGPAGRTPGRPHSTTSSGTAAAVAGSADRDGLPSTSLIHLGDATSASATGHGEPDEELARALELSRAEMPVRQSADTADGGG</sequence>
<feature type="compositionally biased region" description="Pro residues" evidence="1">
    <location>
        <begin position="1"/>
        <end position="17"/>
    </location>
</feature>
<dbReference type="EMBL" id="KV919192">
    <property type="protein sequence ID" value="OSX70906.1"/>
    <property type="molecule type" value="Genomic_DNA"/>
</dbReference>
<protein>
    <submittedName>
        <fullName evidence="2">Uncharacterized protein</fullName>
    </submittedName>
</protein>
<dbReference type="AlphaFoldDB" id="A0A1X6NQZ4"/>
<feature type="compositionally biased region" description="Low complexity" evidence="1">
    <location>
        <begin position="18"/>
        <end position="41"/>
    </location>
</feature>
<feature type="region of interest" description="Disordered" evidence="1">
    <location>
        <begin position="1"/>
        <end position="73"/>
    </location>
</feature>
<evidence type="ECO:0000313" key="2">
    <source>
        <dbReference type="EMBL" id="OSX70906.1"/>
    </source>
</evidence>
<name>A0A1X6NQZ4_PORUM</name>
<organism evidence="2 3">
    <name type="scientific">Porphyra umbilicalis</name>
    <name type="common">Purple laver</name>
    <name type="synonym">Red alga</name>
    <dbReference type="NCBI Taxonomy" id="2786"/>
    <lineage>
        <taxon>Eukaryota</taxon>
        <taxon>Rhodophyta</taxon>
        <taxon>Bangiophyceae</taxon>
        <taxon>Bangiales</taxon>
        <taxon>Bangiaceae</taxon>
        <taxon>Porphyra</taxon>
    </lineage>
</organism>
<evidence type="ECO:0000256" key="1">
    <source>
        <dbReference type="SAM" id="MobiDB-lite"/>
    </source>
</evidence>
<evidence type="ECO:0000313" key="3">
    <source>
        <dbReference type="Proteomes" id="UP000218209"/>
    </source>
</evidence>
<accession>A0A1X6NQZ4</accession>